<dbReference type="AlphaFoldDB" id="A0AAU7ZXJ3"/>
<evidence type="ECO:0000313" key="1">
    <source>
        <dbReference type="EMBL" id="XCC45359.1"/>
    </source>
</evidence>
<protein>
    <submittedName>
        <fullName evidence="1">Uncharacterized protein</fullName>
    </submittedName>
</protein>
<name>A0AAU7ZXJ3_9FLAO</name>
<proteinExistence type="predicted"/>
<organism evidence="1">
    <name type="scientific">Candidatus Shikimatogenerans sp. Ttur</name>
    <dbReference type="NCBI Taxonomy" id="3158569"/>
    <lineage>
        <taxon>Bacteria</taxon>
        <taxon>Pseudomonadati</taxon>
        <taxon>Bacteroidota</taxon>
        <taxon>Flavobacteriia</taxon>
        <taxon>Flavobacteriales</taxon>
        <taxon>Candidatus Shikimatogenerans</taxon>
    </lineage>
</organism>
<dbReference type="EMBL" id="CP158689">
    <property type="protein sequence ID" value="XCC45359.1"/>
    <property type="molecule type" value="Genomic_DNA"/>
</dbReference>
<accession>A0AAU7ZXJ3</accession>
<gene>
    <name evidence="1" type="ORF">ABUS76_00400</name>
</gene>
<sequence>MYNKLLKINNYKKHLKLIYYIQLIDIKLYNIFKIYNKKYLLNNKLNIIYNNIKIYNKKFYKKYNKYILFYYKNKKNYIYKKKYKKKINKIIIKMKKKNKKKYLLIIKYFLKIKYINNYLKNNNYKKINFLLKIKKNIIKKINKYLLLYYLFLQKNKLKNQIIIVVYKELDTNTNILIAPQKYINLIKKKKIIINEINGTILIDYKYSKQIKKKFKKIIKHK</sequence>
<reference evidence="1" key="1">
    <citation type="submission" date="2024-06" db="EMBL/GenBank/DDBJ databases">
        <title>Diversity, functionality, and evolutionary history of bacterial symbionts in false click beetles (Coleoptera, Throscidae).</title>
        <authorList>
            <person name="Wierz J.C."/>
            <person name="Malm H."/>
            <person name="Kaltenpoth M."/>
            <person name="Engl T."/>
        </authorList>
    </citation>
    <scope>NUCLEOTIDE SEQUENCE</scope>
    <source>
        <strain evidence="1">Ttur</strain>
    </source>
</reference>